<evidence type="ECO:0000313" key="3">
    <source>
        <dbReference type="Proteomes" id="UP000605427"/>
    </source>
</evidence>
<proteinExistence type="predicted"/>
<feature type="transmembrane region" description="Helical" evidence="1">
    <location>
        <begin position="163"/>
        <end position="184"/>
    </location>
</feature>
<dbReference type="RefSeq" id="WP_172247356.1">
    <property type="nucleotide sequence ID" value="NZ_BMDD01000002.1"/>
</dbReference>
<dbReference type="EMBL" id="BMDD01000002">
    <property type="protein sequence ID" value="GGH78159.1"/>
    <property type="molecule type" value="Genomic_DNA"/>
</dbReference>
<feature type="transmembrane region" description="Helical" evidence="1">
    <location>
        <begin position="190"/>
        <end position="210"/>
    </location>
</feature>
<keyword evidence="3" id="KW-1185">Reference proteome</keyword>
<reference evidence="3" key="1">
    <citation type="journal article" date="2019" name="Int. J. Syst. Evol. Microbiol.">
        <title>The Global Catalogue of Microorganisms (GCM) 10K type strain sequencing project: providing services to taxonomists for standard genome sequencing and annotation.</title>
        <authorList>
            <consortium name="The Broad Institute Genomics Platform"/>
            <consortium name="The Broad Institute Genome Sequencing Center for Infectious Disease"/>
            <person name="Wu L."/>
            <person name="Ma J."/>
        </authorList>
    </citation>
    <scope>NUCLEOTIDE SEQUENCE [LARGE SCALE GENOMIC DNA]</scope>
    <source>
        <strain evidence="3">CCM 8702</strain>
    </source>
</reference>
<dbReference type="InterPro" id="IPR009214">
    <property type="entry name" value="DUF1129"/>
</dbReference>
<evidence type="ECO:0000313" key="2">
    <source>
        <dbReference type="EMBL" id="GGH78159.1"/>
    </source>
</evidence>
<name>A0ABQ1ZSB3_9BACL</name>
<feature type="transmembrane region" description="Helical" evidence="1">
    <location>
        <begin position="122"/>
        <end position="142"/>
    </location>
</feature>
<keyword evidence="1" id="KW-1133">Transmembrane helix</keyword>
<protein>
    <recommendedName>
        <fullName evidence="4">DUF1129 domain-containing protein</fullName>
    </recommendedName>
</protein>
<keyword evidence="1" id="KW-0812">Transmembrane</keyword>
<evidence type="ECO:0008006" key="4">
    <source>
        <dbReference type="Google" id="ProtNLM"/>
    </source>
</evidence>
<organism evidence="2 3">
    <name type="scientific">Saccharibacillus endophyticus</name>
    <dbReference type="NCBI Taxonomy" id="2060666"/>
    <lineage>
        <taxon>Bacteria</taxon>
        <taxon>Bacillati</taxon>
        <taxon>Bacillota</taxon>
        <taxon>Bacilli</taxon>
        <taxon>Bacillales</taxon>
        <taxon>Paenibacillaceae</taxon>
        <taxon>Saccharibacillus</taxon>
    </lineage>
</organism>
<keyword evidence="1" id="KW-0472">Membrane</keyword>
<evidence type="ECO:0000256" key="1">
    <source>
        <dbReference type="SAM" id="Phobius"/>
    </source>
</evidence>
<comment type="caution">
    <text evidence="2">The sequence shown here is derived from an EMBL/GenBank/DDBJ whole genome shotgun (WGS) entry which is preliminary data.</text>
</comment>
<dbReference type="Pfam" id="PF06570">
    <property type="entry name" value="DUF1129"/>
    <property type="match status" value="1"/>
</dbReference>
<dbReference type="SUPFAM" id="SSF158560">
    <property type="entry name" value="BH3980-like"/>
    <property type="match status" value="1"/>
</dbReference>
<sequence length="213" mass="23672">MSVRKKIREINKIRDQLSKKNANYFDEVIVRVRSSRVREESGEEWLLARGQQLLTAQQRGQTAVKLFGENPIAFADTAIEGLPQRKASQTVRLYLLAPWVALSWTFLILGLFALFMKDAETVSLGMLLIVVLGAIALVEVLMRLTRRDPEEGVPAPPKFNLRGIGASLAVLIAIGIAGLLLQRVLPVVTVPYWLSLAIAAVGFVGQFVLLRRR</sequence>
<gene>
    <name evidence="2" type="ORF">GCM10007362_23020</name>
</gene>
<dbReference type="Proteomes" id="UP000605427">
    <property type="component" value="Unassembled WGS sequence"/>
</dbReference>
<accession>A0ABQ1ZSB3</accession>
<feature type="transmembrane region" description="Helical" evidence="1">
    <location>
        <begin position="93"/>
        <end position="116"/>
    </location>
</feature>